<feature type="transmembrane region" description="Helical" evidence="6">
    <location>
        <begin position="78"/>
        <end position="95"/>
    </location>
</feature>
<dbReference type="PANTHER" id="PTHR23531">
    <property type="entry name" value="QUINOLENE RESISTANCE PROTEIN NORA"/>
    <property type="match status" value="1"/>
</dbReference>
<comment type="subcellular location">
    <subcellularLocation>
        <location evidence="1">Cell membrane</location>
        <topology evidence="1">Multi-pass membrane protein</topology>
    </subcellularLocation>
</comment>
<feature type="transmembrane region" description="Helical" evidence="6">
    <location>
        <begin position="214"/>
        <end position="238"/>
    </location>
</feature>
<dbReference type="Proteomes" id="UP000219546">
    <property type="component" value="Unassembled WGS sequence"/>
</dbReference>
<feature type="transmembrane region" description="Helical" evidence="6">
    <location>
        <begin position="12"/>
        <end position="36"/>
    </location>
</feature>
<feature type="transmembrane region" description="Helical" evidence="6">
    <location>
        <begin position="273"/>
        <end position="293"/>
    </location>
</feature>
<dbReference type="GO" id="GO:0022857">
    <property type="term" value="F:transmembrane transporter activity"/>
    <property type="evidence" value="ECO:0007669"/>
    <property type="project" value="InterPro"/>
</dbReference>
<organism evidence="8 9">
    <name type="scientific">Bacillus oleivorans</name>
    <dbReference type="NCBI Taxonomy" id="1448271"/>
    <lineage>
        <taxon>Bacteria</taxon>
        <taxon>Bacillati</taxon>
        <taxon>Bacillota</taxon>
        <taxon>Bacilli</taxon>
        <taxon>Bacillales</taxon>
        <taxon>Bacillaceae</taxon>
        <taxon>Bacillus</taxon>
    </lineage>
</organism>
<feature type="transmembrane region" description="Helical" evidence="6">
    <location>
        <begin position="366"/>
        <end position="385"/>
    </location>
</feature>
<feature type="transmembrane region" description="Helical" evidence="6">
    <location>
        <begin position="140"/>
        <end position="160"/>
    </location>
</feature>
<evidence type="ECO:0000256" key="3">
    <source>
        <dbReference type="ARBA" id="ARBA00022692"/>
    </source>
</evidence>
<dbReference type="Gene3D" id="1.20.1250.20">
    <property type="entry name" value="MFS general substrate transporter like domains"/>
    <property type="match status" value="1"/>
</dbReference>
<dbReference type="EMBL" id="OAOP01000004">
    <property type="protein sequence ID" value="SNX70668.1"/>
    <property type="molecule type" value="Genomic_DNA"/>
</dbReference>
<feature type="transmembrane region" description="Helical" evidence="6">
    <location>
        <begin position="244"/>
        <end position="261"/>
    </location>
</feature>
<dbReference type="CDD" id="cd17489">
    <property type="entry name" value="MFS_YfcJ_like"/>
    <property type="match status" value="1"/>
</dbReference>
<keyword evidence="2" id="KW-0813">Transport</keyword>
<dbReference type="InterPro" id="IPR011701">
    <property type="entry name" value="MFS"/>
</dbReference>
<evidence type="ECO:0000256" key="2">
    <source>
        <dbReference type="ARBA" id="ARBA00022448"/>
    </source>
</evidence>
<dbReference type="InterPro" id="IPR052714">
    <property type="entry name" value="MFS_Exporter"/>
</dbReference>
<name>A0A285CUE1_9BACI</name>
<feature type="transmembrane region" description="Helical" evidence="6">
    <location>
        <begin position="299"/>
        <end position="317"/>
    </location>
</feature>
<keyword evidence="4 6" id="KW-1133">Transmembrane helix</keyword>
<dbReference type="PROSITE" id="PS50850">
    <property type="entry name" value="MFS"/>
    <property type="match status" value="1"/>
</dbReference>
<evidence type="ECO:0000256" key="6">
    <source>
        <dbReference type="SAM" id="Phobius"/>
    </source>
</evidence>
<dbReference type="PANTHER" id="PTHR23531:SF2">
    <property type="entry name" value="PERMEASE"/>
    <property type="match status" value="1"/>
</dbReference>
<evidence type="ECO:0000256" key="1">
    <source>
        <dbReference type="ARBA" id="ARBA00004651"/>
    </source>
</evidence>
<proteinExistence type="predicted"/>
<keyword evidence="9" id="KW-1185">Reference proteome</keyword>
<dbReference type="SUPFAM" id="SSF103473">
    <property type="entry name" value="MFS general substrate transporter"/>
    <property type="match status" value="1"/>
</dbReference>
<dbReference type="GO" id="GO:0005886">
    <property type="term" value="C:plasma membrane"/>
    <property type="evidence" value="ECO:0007669"/>
    <property type="project" value="UniProtKB-SubCell"/>
</dbReference>
<feature type="transmembrane region" description="Helical" evidence="6">
    <location>
        <begin position="107"/>
        <end position="128"/>
    </location>
</feature>
<sequence length="404" mass="43929">MEKQPKLWTRNFILVSISNFFVFLTFYYLLILLPIYALDFLNISEAEVGLIVTVFLISAIVSRPFAGQWVSRYGIRKVFIASAFIFAAGAALYFLPQSIGSLLVLRFFHGIGFGMATTATGTIVANVIPPLRRGEGMGYYVLFVNLAMVIGPFLGLTAIQDWGAETTFSISAIFGFLALLTGLMIKLPNEIPQGSTQIAEKIRFRIGDMFERPAVKISVVGAFFAIAYSSILAFVSVYASQIGLAKVASYFFVVYAVVLLLSRPFTGKWFDQFGANVIIYPALIIFAIGVFVLSGAESAFIFLLAAALVGLGWGTVFPSLQTIAIQEASPGKSGLATATYLSIFDIGMGLGSFLVGIIGAEIGLNTLYFYSSIYILAGIGLYYLLHGKRKEASATRQVLSENRQ</sequence>
<evidence type="ECO:0000256" key="4">
    <source>
        <dbReference type="ARBA" id="ARBA00022989"/>
    </source>
</evidence>
<feature type="transmembrane region" description="Helical" evidence="6">
    <location>
        <begin position="48"/>
        <end position="66"/>
    </location>
</feature>
<reference evidence="8 9" key="1">
    <citation type="submission" date="2017-08" db="EMBL/GenBank/DDBJ databases">
        <authorList>
            <person name="de Groot N.N."/>
        </authorList>
    </citation>
    <scope>NUCLEOTIDE SEQUENCE [LARGE SCALE GENOMIC DNA]</scope>
    <source>
        <strain evidence="8 9">JC228</strain>
    </source>
</reference>
<keyword evidence="3 6" id="KW-0812">Transmembrane</keyword>
<gene>
    <name evidence="8" type="ORF">SAMN05877753_104235</name>
</gene>
<dbReference type="InterPro" id="IPR020846">
    <property type="entry name" value="MFS_dom"/>
</dbReference>
<feature type="transmembrane region" description="Helical" evidence="6">
    <location>
        <begin position="338"/>
        <end position="360"/>
    </location>
</feature>
<accession>A0A285CUE1</accession>
<evidence type="ECO:0000313" key="8">
    <source>
        <dbReference type="EMBL" id="SNX70668.1"/>
    </source>
</evidence>
<evidence type="ECO:0000256" key="5">
    <source>
        <dbReference type="ARBA" id="ARBA00023136"/>
    </source>
</evidence>
<feature type="domain" description="Major facilitator superfamily (MFS) profile" evidence="7">
    <location>
        <begin position="11"/>
        <end position="389"/>
    </location>
</feature>
<dbReference type="Pfam" id="PF07690">
    <property type="entry name" value="MFS_1"/>
    <property type="match status" value="1"/>
</dbReference>
<dbReference type="RefSeq" id="WP_097158630.1">
    <property type="nucleotide sequence ID" value="NZ_JBEPMQ010000006.1"/>
</dbReference>
<dbReference type="AlphaFoldDB" id="A0A285CUE1"/>
<protein>
    <submittedName>
        <fullName evidence="8">Predicted MFS family arabinose efflux permease</fullName>
    </submittedName>
</protein>
<dbReference type="OrthoDB" id="9814001at2"/>
<feature type="transmembrane region" description="Helical" evidence="6">
    <location>
        <begin position="166"/>
        <end position="185"/>
    </location>
</feature>
<evidence type="ECO:0000313" key="9">
    <source>
        <dbReference type="Proteomes" id="UP000219546"/>
    </source>
</evidence>
<keyword evidence="5 6" id="KW-0472">Membrane</keyword>
<dbReference type="InterPro" id="IPR036259">
    <property type="entry name" value="MFS_trans_sf"/>
</dbReference>
<evidence type="ECO:0000259" key="7">
    <source>
        <dbReference type="PROSITE" id="PS50850"/>
    </source>
</evidence>